<keyword evidence="3" id="KW-1185">Reference proteome</keyword>
<feature type="compositionally biased region" description="Acidic residues" evidence="1">
    <location>
        <begin position="8"/>
        <end position="28"/>
    </location>
</feature>
<feature type="region of interest" description="Disordered" evidence="1">
    <location>
        <begin position="1"/>
        <end position="28"/>
    </location>
</feature>
<comment type="caution">
    <text evidence="2">The sequence shown here is derived from an EMBL/GenBank/DDBJ whole genome shotgun (WGS) entry which is preliminary data.</text>
</comment>
<evidence type="ECO:0000313" key="2">
    <source>
        <dbReference type="EMBL" id="KAK7052528.1"/>
    </source>
</evidence>
<organism evidence="2 3">
    <name type="scientific">Favolaschia claudopus</name>
    <dbReference type="NCBI Taxonomy" id="2862362"/>
    <lineage>
        <taxon>Eukaryota</taxon>
        <taxon>Fungi</taxon>
        <taxon>Dikarya</taxon>
        <taxon>Basidiomycota</taxon>
        <taxon>Agaricomycotina</taxon>
        <taxon>Agaricomycetes</taxon>
        <taxon>Agaricomycetidae</taxon>
        <taxon>Agaricales</taxon>
        <taxon>Marasmiineae</taxon>
        <taxon>Mycenaceae</taxon>
        <taxon>Favolaschia</taxon>
    </lineage>
</organism>
<dbReference type="AlphaFoldDB" id="A0AAW0DLS1"/>
<protein>
    <submittedName>
        <fullName evidence="2">Uncharacterized protein</fullName>
    </submittedName>
</protein>
<reference evidence="2 3" key="1">
    <citation type="journal article" date="2024" name="J Genomics">
        <title>Draft genome sequencing and assembly of Favolaschia claudopus CIRM-BRFM 2984 isolated from oak limbs.</title>
        <authorList>
            <person name="Navarro D."/>
            <person name="Drula E."/>
            <person name="Chaduli D."/>
            <person name="Cazenave R."/>
            <person name="Ahrendt S."/>
            <person name="Wang J."/>
            <person name="Lipzen A."/>
            <person name="Daum C."/>
            <person name="Barry K."/>
            <person name="Grigoriev I.V."/>
            <person name="Favel A."/>
            <person name="Rosso M.N."/>
            <person name="Martin F."/>
        </authorList>
    </citation>
    <scope>NUCLEOTIDE SEQUENCE [LARGE SCALE GENOMIC DNA]</scope>
    <source>
        <strain evidence="2 3">CIRM-BRFM 2984</strain>
    </source>
</reference>
<dbReference type="Proteomes" id="UP001362999">
    <property type="component" value="Unassembled WGS sequence"/>
</dbReference>
<accession>A0AAW0DLS1</accession>
<proteinExistence type="predicted"/>
<evidence type="ECO:0000313" key="3">
    <source>
        <dbReference type="Proteomes" id="UP001362999"/>
    </source>
</evidence>
<dbReference type="EMBL" id="JAWWNJ010000007">
    <property type="protein sequence ID" value="KAK7052528.1"/>
    <property type="molecule type" value="Genomic_DNA"/>
</dbReference>
<gene>
    <name evidence="2" type="ORF">R3P38DRAFT_2603956</name>
</gene>
<name>A0AAW0DLS1_9AGAR</name>
<sequence length="352" mass="40602">MNTTQNDSSEDDDGTFYDEEFYSSEDDDGTFYDEEFYEFVPESPNVQHKRLGALRQLTAAGIPCALWGEDALRYVHRVATALFDQQILVPDDLLDSAASVLLNECWVRSPHNRLDLAMERREPGRGGTVAWPKAIRLAHRDVPPELMTESTHVVDPLPSHVLLLPQSYYGIDLRNHGRRLRSMVPPLPPSNAGILVPEFHTFVEGLVHFLLHPPARHVESLIKHTIYLGYLCSWRVQYDPRNQPVPGELLPEEQKILGELETEDARWFMRHRFMTRDPFWADAIEEHKKWKLDVAKKPGANMNTIDRPKFMMNKIDHRRSYHTSPSTNFNVSTTKSFSMTILRALHRGRAPR</sequence>
<evidence type="ECO:0000256" key="1">
    <source>
        <dbReference type="SAM" id="MobiDB-lite"/>
    </source>
</evidence>